<feature type="signal peptide" evidence="2">
    <location>
        <begin position="1"/>
        <end position="25"/>
    </location>
</feature>
<dbReference type="AlphaFoldDB" id="A0A8B7CHW0"/>
<dbReference type="InterPro" id="IPR000528">
    <property type="entry name" value="Plant_nsLTP"/>
</dbReference>
<evidence type="ECO:0000313" key="4">
    <source>
        <dbReference type="Proteomes" id="UP000228380"/>
    </source>
</evidence>
<dbReference type="SMART" id="SM00499">
    <property type="entry name" value="AAI"/>
    <property type="match status" value="1"/>
</dbReference>
<evidence type="ECO:0000259" key="3">
    <source>
        <dbReference type="SMART" id="SM00499"/>
    </source>
</evidence>
<proteinExistence type="inferred from homology"/>
<keyword evidence="2" id="KW-0732">Signal</keyword>
<reference evidence="5" key="2">
    <citation type="submission" date="2025-08" db="UniProtKB">
        <authorList>
            <consortium name="RefSeq"/>
        </authorList>
    </citation>
    <scope>IDENTIFICATION</scope>
    <source>
        <tissue evidence="5">Young leaves</tissue>
    </source>
</reference>
<dbReference type="GeneID" id="103714184"/>
<accession>A0A8B7CHW0</accession>
<evidence type="ECO:0000313" key="5">
    <source>
        <dbReference type="RefSeq" id="XP_008799575.2"/>
    </source>
</evidence>
<protein>
    <recommendedName>
        <fullName evidence="1">Non-specific lipid-transfer protein</fullName>
    </recommendedName>
</protein>
<keyword evidence="1" id="KW-0446">Lipid-binding</keyword>
<evidence type="ECO:0000256" key="1">
    <source>
        <dbReference type="RuleBase" id="RU000628"/>
    </source>
</evidence>
<dbReference type="OrthoDB" id="1919446at2759"/>
<evidence type="ECO:0000256" key="2">
    <source>
        <dbReference type="SAM" id="SignalP"/>
    </source>
</evidence>
<dbReference type="PANTHER" id="PTHR33076">
    <property type="entry name" value="NON-SPECIFIC LIPID-TRANSFER PROTEIN 2-RELATED"/>
    <property type="match status" value="1"/>
</dbReference>
<dbReference type="Pfam" id="PF00234">
    <property type="entry name" value="Tryp_alpha_amyl"/>
    <property type="match status" value="1"/>
</dbReference>
<sequence>MEVGFCAKRYWFGLLVLGWATAVAGLTDCSTVTSLISGCSNFVAYGTPDPTLGTPCCDGVVSLYNIASGSTDDRRSACSCLMALITTYGPNATAIAHLPGLCGVSLGFIIDPSTDCTR</sequence>
<dbReference type="Gene3D" id="1.10.110.10">
    <property type="entry name" value="Plant lipid-transfer and hydrophobic proteins"/>
    <property type="match status" value="1"/>
</dbReference>
<dbReference type="KEGG" id="pda:103714184"/>
<gene>
    <name evidence="5" type="primary">LOC103714184</name>
</gene>
<dbReference type="InterPro" id="IPR016140">
    <property type="entry name" value="Bifunc_inhib/LTP/seed_store"/>
</dbReference>
<comment type="function">
    <text evidence="1">Plant non-specific lipid-transfer proteins transfer phospholipids as well as galactolipids across membranes. May play a role in wax or cutin deposition in the cell walls of expanding epidermal cells and certain secretory tissues.</text>
</comment>
<dbReference type="Proteomes" id="UP000228380">
    <property type="component" value="Chromosome 2"/>
</dbReference>
<feature type="chain" id="PRO_5034006189" description="Non-specific lipid-transfer protein" evidence="2">
    <location>
        <begin position="26"/>
        <end position="118"/>
    </location>
</feature>
<dbReference type="RefSeq" id="XP_008799575.2">
    <property type="nucleotide sequence ID" value="XM_008801353.2"/>
</dbReference>
<reference evidence="4" key="1">
    <citation type="journal article" date="2019" name="Nat. Commun.">
        <title>Genome-wide association mapping of date palm fruit traits.</title>
        <authorList>
            <person name="Hazzouri K.M."/>
            <person name="Gros-Balthazard M."/>
            <person name="Flowers J.M."/>
            <person name="Copetti D."/>
            <person name="Lemansour A."/>
            <person name="Lebrun M."/>
            <person name="Masmoudi K."/>
            <person name="Ferrand S."/>
            <person name="Dhar M.I."/>
            <person name="Fresquez Z.A."/>
            <person name="Rosas U."/>
            <person name="Zhang J."/>
            <person name="Talag J."/>
            <person name="Lee S."/>
            <person name="Kudrna D."/>
            <person name="Powell R.F."/>
            <person name="Leitch I.J."/>
            <person name="Krueger R.R."/>
            <person name="Wing R.A."/>
            <person name="Amiri K.M.A."/>
            <person name="Purugganan M.D."/>
        </authorList>
    </citation>
    <scope>NUCLEOTIDE SEQUENCE [LARGE SCALE GENOMIC DNA]</scope>
    <source>
        <strain evidence="4">cv. Khalas</strain>
    </source>
</reference>
<dbReference type="GO" id="GO:0006869">
    <property type="term" value="P:lipid transport"/>
    <property type="evidence" value="ECO:0007669"/>
    <property type="project" value="InterPro"/>
</dbReference>
<comment type="similarity">
    <text evidence="1">Belongs to the plant LTP family.</text>
</comment>
<name>A0A8B7CHW0_PHODC</name>
<dbReference type="InterPro" id="IPR036312">
    <property type="entry name" value="Bifun_inhib/LTP/seed_sf"/>
</dbReference>
<dbReference type="GO" id="GO:0008289">
    <property type="term" value="F:lipid binding"/>
    <property type="evidence" value="ECO:0007669"/>
    <property type="project" value="UniProtKB-KW"/>
</dbReference>
<dbReference type="SUPFAM" id="SSF47699">
    <property type="entry name" value="Bifunctional inhibitor/lipid-transfer protein/seed storage 2S albumin"/>
    <property type="match status" value="1"/>
</dbReference>
<dbReference type="PRINTS" id="PR00382">
    <property type="entry name" value="LIPIDTRNSFER"/>
</dbReference>
<feature type="domain" description="Bifunctional inhibitor/plant lipid transfer protein/seed storage helical" evidence="3">
    <location>
        <begin position="29"/>
        <end position="116"/>
    </location>
</feature>
<keyword evidence="4" id="KW-1185">Reference proteome</keyword>
<keyword evidence="1" id="KW-0813">Transport</keyword>
<dbReference type="CDD" id="cd01960">
    <property type="entry name" value="nsLTP1"/>
    <property type="match status" value="1"/>
</dbReference>
<organism evidence="4 5">
    <name type="scientific">Phoenix dactylifera</name>
    <name type="common">Date palm</name>
    <dbReference type="NCBI Taxonomy" id="42345"/>
    <lineage>
        <taxon>Eukaryota</taxon>
        <taxon>Viridiplantae</taxon>
        <taxon>Streptophyta</taxon>
        <taxon>Embryophyta</taxon>
        <taxon>Tracheophyta</taxon>
        <taxon>Spermatophyta</taxon>
        <taxon>Magnoliopsida</taxon>
        <taxon>Liliopsida</taxon>
        <taxon>Arecaceae</taxon>
        <taxon>Coryphoideae</taxon>
        <taxon>Phoeniceae</taxon>
        <taxon>Phoenix</taxon>
    </lineage>
</organism>